<dbReference type="PANTHER" id="PTHR30576">
    <property type="entry name" value="COLANIC BIOSYNTHESIS UDP-GLUCOSE LIPID CARRIER TRANSFERASE"/>
    <property type="match status" value="1"/>
</dbReference>
<dbReference type="PANTHER" id="PTHR30576:SF8">
    <property type="entry name" value="UNDECAPRENYL-PHOSPHATE GALACTOSE PHOSPHOTRANSFERASE"/>
    <property type="match status" value="1"/>
</dbReference>
<dbReference type="OrthoDB" id="9808602at2"/>
<name>A0A0U4WHH2_9BACL</name>
<dbReference type="RefSeq" id="WP_096465875.1">
    <property type="nucleotide sequence ID" value="NZ_AP017312.1"/>
</dbReference>
<dbReference type="GO" id="GO:0016780">
    <property type="term" value="F:phosphotransferase activity, for other substituted phosphate groups"/>
    <property type="evidence" value="ECO:0007669"/>
    <property type="project" value="TreeGrafter"/>
</dbReference>
<dbReference type="InterPro" id="IPR003362">
    <property type="entry name" value="Bact_transf"/>
</dbReference>
<comment type="similarity">
    <text evidence="1">Belongs to the bacterial sugar transferase family.</text>
</comment>
<dbReference type="Proteomes" id="UP000217696">
    <property type="component" value="Chromosome"/>
</dbReference>
<dbReference type="EMBL" id="AP017312">
    <property type="protein sequence ID" value="BAU28089.1"/>
    <property type="molecule type" value="Genomic_DNA"/>
</dbReference>
<dbReference type="KEGG" id="asoc:CB4_02263"/>
<evidence type="ECO:0000256" key="1">
    <source>
        <dbReference type="ARBA" id="ARBA00006464"/>
    </source>
</evidence>
<accession>A0A0U4WHH2</accession>
<sequence>MKRALDVIVSLILLAILSPVILLITVLIRIKLGSPVFFRQKRPGLRAVPFYIYKFRTMTDERDENGKLLSDTVRLRSFGRFLRKYSLDELPQLLNVLRGELSLVGPRPLLMEYVPLYTETQARRHEVRPGITGWAQVNGRNALTWEEKFILDVWYVDHQSFWLDIKILMMTFFKVIRSEDINSKGHATMPVFTGKSERSKRFEM</sequence>
<protein>
    <submittedName>
        <fullName evidence="2">Putative sugar transferase EpsL</fullName>
        <ecNumber evidence="2">2.-.-.-</ecNumber>
    </submittedName>
</protein>
<organism evidence="2 3">
    <name type="scientific">Aneurinibacillus soli</name>
    <dbReference type="NCBI Taxonomy" id="1500254"/>
    <lineage>
        <taxon>Bacteria</taxon>
        <taxon>Bacillati</taxon>
        <taxon>Bacillota</taxon>
        <taxon>Bacilli</taxon>
        <taxon>Bacillales</taxon>
        <taxon>Paenibacillaceae</taxon>
        <taxon>Aneurinibacillus group</taxon>
        <taxon>Aneurinibacillus</taxon>
    </lineage>
</organism>
<proteinExistence type="inferred from homology"/>
<dbReference type="Pfam" id="PF02397">
    <property type="entry name" value="Bac_transf"/>
    <property type="match status" value="1"/>
</dbReference>
<evidence type="ECO:0000313" key="3">
    <source>
        <dbReference type="Proteomes" id="UP000217696"/>
    </source>
</evidence>
<evidence type="ECO:0000313" key="2">
    <source>
        <dbReference type="EMBL" id="BAU28089.1"/>
    </source>
</evidence>
<keyword evidence="3" id="KW-1185">Reference proteome</keyword>
<keyword evidence="2" id="KW-0808">Transferase</keyword>
<dbReference type="EC" id="2.-.-.-" evidence="2"/>
<dbReference type="AlphaFoldDB" id="A0A0U4WHH2"/>
<gene>
    <name evidence="2" type="primary">epsL</name>
    <name evidence="2" type="ORF">CB4_02263</name>
</gene>
<reference evidence="2 3" key="1">
    <citation type="submission" date="2015-12" db="EMBL/GenBank/DDBJ databases">
        <title>Genome sequence of Aneurinibacillus soli.</title>
        <authorList>
            <person name="Lee J.S."/>
            <person name="Lee K.C."/>
            <person name="Kim K.K."/>
            <person name="Lee B.W."/>
        </authorList>
    </citation>
    <scope>NUCLEOTIDE SEQUENCE [LARGE SCALE GENOMIC DNA]</scope>
    <source>
        <strain evidence="2 3">CB4</strain>
    </source>
</reference>